<evidence type="ECO:0000313" key="2">
    <source>
        <dbReference type="Proteomes" id="UP001328107"/>
    </source>
</evidence>
<gene>
    <name evidence="1" type="ORF">PMAYCL1PPCAC_24117</name>
</gene>
<organism evidence="1 2">
    <name type="scientific">Pristionchus mayeri</name>
    <dbReference type="NCBI Taxonomy" id="1317129"/>
    <lineage>
        <taxon>Eukaryota</taxon>
        <taxon>Metazoa</taxon>
        <taxon>Ecdysozoa</taxon>
        <taxon>Nematoda</taxon>
        <taxon>Chromadorea</taxon>
        <taxon>Rhabditida</taxon>
        <taxon>Rhabditina</taxon>
        <taxon>Diplogasteromorpha</taxon>
        <taxon>Diplogasteroidea</taxon>
        <taxon>Neodiplogasteridae</taxon>
        <taxon>Pristionchus</taxon>
    </lineage>
</organism>
<feature type="non-terminal residue" evidence="1">
    <location>
        <position position="1"/>
    </location>
</feature>
<protein>
    <submittedName>
        <fullName evidence="1">Uncharacterized protein</fullName>
    </submittedName>
</protein>
<dbReference type="EMBL" id="BTRK01000005">
    <property type="protein sequence ID" value="GMR53922.1"/>
    <property type="molecule type" value="Genomic_DNA"/>
</dbReference>
<evidence type="ECO:0000313" key="1">
    <source>
        <dbReference type="EMBL" id="GMR53922.1"/>
    </source>
</evidence>
<name>A0AAN5I672_9BILA</name>
<accession>A0AAN5I672</accession>
<proteinExistence type="predicted"/>
<reference evidence="2" key="1">
    <citation type="submission" date="2022-10" db="EMBL/GenBank/DDBJ databases">
        <title>Genome assembly of Pristionchus species.</title>
        <authorList>
            <person name="Yoshida K."/>
            <person name="Sommer R.J."/>
        </authorList>
    </citation>
    <scope>NUCLEOTIDE SEQUENCE [LARGE SCALE GENOMIC DNA]</scope>
    <source>
        <strain evidence="2">RS5460</strain>
    </source>
</reference>
<sequence length="150" mass="17979">YRIYSLLYKSTMEKTVCRDQWMLPKSQFQNEHMDENDGEDWKNGMEDLISGGTRRHFLLPHSSRDSYFGLRVVSHSFEGRLRLFIPIRRHGRDFCLCHWFVFGVSLVDGHEFPLWFLMNEWILPLLLFSRELLFLRILLLGQTEVHFILG</sequence>
<dbReference type="Proteomes" id="UP001328107">
    <property type="component" value="Unassembled WGS sequence"/>
</dbReference>
<comment type="caution">
    <text evidence="1">The sequence shown here is derived from an EMBL/GenBank/DDBJ whole genome shotgun (WGS) entry which is preliminary data.</text>
</comment>
<dbReference type="AlphaFoldDB" id="A0AAN5I672"/>
<keyword evidence="2" id="KW-1185">Reference proteome</keyword>